<dbReference type="PRINTS" id="PR00348">
    <property type="entry name" value="UBIQUITIN"/>
</dbReference>
<dbReference type="Proteomes" id="UP000887574">
    <property type="component" value="Unplaced"/>
</dbReference>
<evidence type="ECO:0000256" key="1">
    <source>
        <dbReference type="SAM" id="MobiDB-lite"/>
    </source>
</evidence>
<dbReference type="SUPFAM" id="SSF54236">
    <property type="entry name" value="Ubiquitin-like"/>
    <property type="match status" value="1"/>
</dbReference>
<dbReference type="InterPro" id="IPR000626">
    <property type="entry name" value="Ubiquitin-like_dom"/>
</dbReference>
<dbReference type="InterPro" id="IPR019954">
    <property type="entry name" value="Ubiquitin_CS"/>
</dbReference>
<evidence type="ECO:0000259" key="2">
    <source>
        <dbReference type="PROSITE" id="PS50053"/>
    </source>
</evidence>
<dbReference type="PANTHER" id="PTHR10666">
    <property type="entry name" value="UBIQUITIN"/>
    <property type="match status" value="1"/>
</dbReference>
<evidence type="ECO:0000313" key="4">
    <source>
        <dbReference type="WBParaSite" id="jg13765"/>
    </source>
</evidence>
<dbReference type="PROSITE" id="PS00299">
    <property type="entry name" value="UBIQUITIN_1"/>
    <property type="match status" value="1"/>
</dbReference>
<accession>A0A915CXN8</accession>
<proteinExistence type="predicted"/>
<keyword evidence="3" id="KW-1185">Reference proteome</keyword>
<dbReference type="AlphaFoldDB" id="A0A915CXN8"/>
<reference evidence="4" key="1">
    <citation type="submission" date="2022-11" db="UniProtKB">
        <authorList>
            <consortium name="WormBaseParasite"/>
        </authorList>
    </citation>
    <scope>IDENTIFICATION</scope>
</reference>
<feature type="domain" description="Ubiquitin-like" evidence="2">
    <location>
        <begin position="21"/>
        <end position="81"/>
    </location>
</feature>
<dbReference type="Pfam" id="PF00240">
    <property type="entry name" value="ubiquitin"/>
    <property type="match status" value="1"/>
</dbReference>
<dbReference type="InterPro" id="IPR050158">
    <property type="entry name" value="Ubiquitin_ubiquitin-like"/>
</dbReference>
<dbReference type="FunFam" id="3.10.20.90:FF:000160">
    <property type="entry name" value="Polyubiquitin-C"/>
    <property type="match status" value="1"/>
</dbReference>
<name>A0A915CXN8_9BILA</name>
<evidence type="ECO:0000313" key="3">
    <source>
        <dbReference type="Proteomes" id="UP000887574"/>
    </source>
</evidence>
<sequence>MTVGTHDSRVMTVGAHDSRVMQLGIMTTITLEVDASDTIESVKGKIHDKEGIPPDQQRLIFAGKQLEDGRSLADYNVQKESRFISCYVYAVASPWIAGQSGQSSSSDAEGRERQTSVRRRGSCQPACSVQSPLHQCGRWGPGRKRGPNSNAP</sequence>
<protein>
    <submittedName>
        <fullName evidence="4">Ubiquitin-like domain-containing protein</fullName>
    </submittedName>
</protein>
<organism evidence="3 4">
    <name type="scientific">Ditylenchus dipsaci</name>
    <dbReference type="NCBI Taxonomy" id="166011"/>
    <lineage>
        <taxon>Eukaryota</taxon>
        <taxon>Metazoa</taxon>
        <taxon>Ecdysozoa</taxon>
        <taxon>Nematoda</taxon>
        <taxon>Chromadorea</taxon>
        <taxon>Rhabditida</taxon>
        <taxon>Tylenchina</taxon>
        <taxon>Tylenchomorpha</taxon>
        <taxon>Sphaerularioidea</taxon>
        <taxon>Anguinidae</taxon>
        <taxon>Anguininae</taxon>
        <taxon>Ditylenchus</taxon>
    </lineage>
</organism>
<dbReference type="InterPro" id="IPR029071">
    <property type="entry name" value="Ubiquitin-like_domsf"/>
</dbReference>
<dbReference type="PROSITE" id="PS50053">
    <property type="entry name" value="UBIQUITIN_2"/>
    <property type="match status" value="1"/>
</dbReference>
<feature type="region of interest" description="Disordered" evidence="1">
    <location>
        <begin position="97"/>
        <end position="152"/>
    </location>
</feature>
<dbReference type="SMART" id="SM00213">
    <property type="entry name" value="UBQ"/>
    <property type="match status" value="1"/>
</dbReference>
<dbReference type="Gene3D" id="3.10.20.90">
    <property type="entry name" value="Phosphatidylinositol 3-kinase Catalytic Subunit, Chain A, domain 1"/>
    <property type="match status" value="1"/>
</dbReference>
<dbReference type="InterPro" id="IPR019956">
    <property type="entry name" value="Ubiquitin_dom"/>
</dbReference>
<dbReference type="WBParaSite" id="jg13765">
    <property type="protein sequence ID" value="jg13765"/>
    <property type="gene ID" value="jg13765"/>
</dbReference>